<keyword evidence="1" id="KW-0472">Membrane</keyword>
<organism evidence="2">
    <name type="scientific">Anguilla anguilla</name>
    <name type="common">European freshwater eel</name>
    <name type="synonym">Muraena anguilla</name>
    <dbReference type="NCBI Taxonomy" id="7936"/>
    <lineage>
        <taxon>Eukaryota</taxon>
        <taxon>Metazoa</taxon>
        <taxon>Chordata</taxon>
        <taxon>Craniata</taxon>
        <taxon>Vertebrata</taxon>
        <taxon>Euteleostomi</taxon>
        <taxon>Actinopterygii</taxon>
        <taxon>Neopterygii</taxon>
        <taxon>Teleostei</taxon>
        <taxon>Anguilliformes</taxon>
        <taxon>Anguillidae</taxon>
        <taxon>Anguilla</taxon>
    </lineage>
</organism>
<keyword evidence="1" id="KW-0812">Transmembrane</keyword>
<evidence type="ECO:0000313" key="2">
    <source>
        <dbReference type="EMBL" id="JAH18371.1"/>
    </source>
</evidence>
<sequence length="66" mass="7561">MLGSVRVHSPLWLHHPCIVKKIKVSVLQVFLCPSVNTGVIPRFVSFLNAISVLVFWCFYTTKRFPC</sequence>
<name>A0A0E9QN74_ANGAN</name>
<evidence type="ECO:0000256" key="1">
    <source>
        <dbReference type="SAM" id="Phobius"/>
    </source>
</evidence>
<feature type="transmembrane region" description="Helical" evidence="1">
    <location>
        <begin position="39"/>
        <end position="59"/>
    </location>
</feature>
<accession>A0A0E9QN74</accession>
<reference evidence="2" key="1">
    <citation type="submission" date="2014-11" db="EMBL/GenBank/DDBJ databases">
        <authorList>
            <person name="Amaro Gonzalez C."/>
        </authorList>
    </citation>
    <scope>NUCLEOTIDE SEQUENCE</scope>
</reference>
<reference evidence="2" key="2">
    <citation type="journal article" date="2015" name="Fish Shellfish Immunol.">
        <title>Early steps in the European eel (Anguilla anguilla)-Vibrio vulnificus interaction in the gills: Role of the RtxA13 toxin.</title>
        <authorList>
            <person name="Callol A."/>
            <person name="Pajuelo D."/>
            <person name="Ebbesson L."/>
            <person name="Teles M."/>
            <person name="MacKenzie S."/>
            <person name="Amaro C."/>
        </authorList>
    </citation>
    <scope>NUCLEOTIDE SEQUENCE</scope>
</reference>
<dbReference type="AlphaFoldDB" id="A0A0E9QN74"/>
<protein>
    <submittedName>
        <fullName evidence="2">Uncharacterized protein</fullName>
    </submittedName>
</protein>
<keyword evidence="1" id="KW-1133">Transmembrane helix</keyword>
<proteinExistence type="predicted"/>
<dbReference type="EMBL" id="GBXM01090206">
    <property type="protein sequence ID" value="JAH18371.1"/>
    <property type="molecule type" value="Transcribed_RNA"/>
</dbReference>